<feature type="compositionally biased region" description="Low complexity" evidence="1">
    <location>
        <begin position="63"/>
        <end position="75"/>
    </location>
</feature>
<reference evidence="2" key="1">
    <citation type="submission" date="2015-04" db="UniProtKB">
        <authorList>
            <consortium name="EnsemblPlants"/>
        </authorList>
    </citation>
    <scope>IDENTIFICATION</scope>
</reference>
<accession>A0A0E0KJF1</accession>
<dbReference type="AlphaFoldDB" id="A0A0E0KJF1"/>
<feature type="compositionally biased region" description="Low complexity" evidence="1">
    <location>
        <begin position="22"/>
        <end position="41"/>
    </location>
</feature>
<dbReference type="InterPro" id="IPR024882">
    <property type="entry name" value="NUP58/p45/49"/>
</dbReference>
<evidence type="ECO:0000313" key="2">
    <source>
        <dbReference type="EnsemblPlants" id="OPUNC03G32320.1"/>
    </source>
</evidence>
<dbReference type="Proteomes" id="UP000026962">
    <property type="component" value="Chromosome 3"/>
</dbReference>
<feature type="region of interest" description="Disordered" evidence="1">
    <location>
        <begin position="494"/>
        <end position="519"/>
    </location>
</feature>
<dbReference type="HOGENOM" id="CLU_026411_1_0_1"/>
<sequence length="551" mass="60265">MSRFRVVEDGVEADLQALARRFSFSSPSSSPSPSTPSSSRKPPLPPRRSPQKWPGLPTIPENGPAAGTATATATPKRTRPPPSTCAPPQSHAMHAPMAGQMPVTGTRSSRPPRVQMQVDSPQPSRALHTPPTGQRQVTRHSPPAARTMFQASPAASVSPPQQQVALPVSAALREFERRRAAAADAALRQLQLQVWEAARQQSQQLRLYTVEGRAAGNKMREYKHESDLLDQCSRLYDPSVSNRSFELYATQISQEIGSTSTIMDREMVSIRSLMAVVKEMMRNTDSAIRSYHKLRPNFIHRYSGTADTTSGAPTYFNQPSAIVPRFDFYSGVAMRPSPFMQHTVSKFENHLEECSRMVGELEQLIQIKNDKNYSNAFESLSIVVPNVYDYLIHVATQVENLHQYAEIMRTHYRNVWRLMDDCSDPFVEADRRDAAKQEAAARIVHPTGVDVSVLASQPLQSSSPTGATSSSTRAILRTPLSALPWFSIQTSPAPSPSPFSSSGSMLQPTPFGSASTLAPGSTPARFASKALGGTSLFRTPGGTHNILCVTG</sequence>
<proteinExistence type="predicted"/>
<dbReference type="GO" id="GO:0005643">
    <property type="term" value="C:nuclear pore"/>
    <property type="evidence" value="ECO:0007669"/>
    <property type="project" value="InterPro"/>
</dbReference>
<feature type="compositionally biased region" description="Polar residues" evidence="1">
    <location>
        <begin position="505"/>
        <end position="519"/>
    </location>
</feature>
<reference evidence="2" key="2">
    <citation type="submission" date="2018-05" db="EMBL/GenBank/DDBJ databases">
        <title>OpunRS2 (Oryza punctata Reference Sequence Version 2).</title>
        <authorList>
            <person name="Zhang J."/>
            <person name="Kudrna D."/>
            <person name="Lee S."/>
            <person name="Talag J."/>
            <person name="Welchert J."/>
            <person name="Wing R.A."/>
        </authorList>
    </citation>
    <scope>NUCLEOTIDE SEQUENCE [LARGE SCALE GENOMIC DNA]</scope>
</reference>
<name>A0A0E0KJF1_ORYPU</name>
<dbReference type="Gene3D" id="6.10.140.1350">
    <property type="match status" value="1"/>
</dbReference>
<dbReference type="STRING" id="4537.A0A0E0KJF1"/>
<dbReference type="Gramene" id="OPUNC03G32320.1">
    <property type="protein sequence ID" value="OPUNC03G32320.1"/>
    <property type="gene ID" value="OPUNC03G32320"/>
</dbReference>
<dbReference type="GO" id="GO:0008139">
    <property type="term" value="F:nuclear localization sequence binding"/>
    <property type="evidence" value="ECO:0007669"/>
    <property type="project" value="InterPro"/>
</dbReference>
<feature type="region of interest" description="Disordered" evidence="1">
    <location>
        <begin position="22"/>
        <end position="139"/>
    </location>
</feature>
<evidence type="ECO:0000313" key="3">
    <source>
        <dbReference type="Proteomes" id="UP000026962"/>
    </source>
</evidence>
<dbReference type="PANTHER" id="PTHR13437">
    <property type="entry name" value="NUCLEOPORIN P58/P45 NUCLEOPORIN-LIKE PROTEIN 1"/>
    <property type="match status" value="1"/>
</dbReference>
<organism evidence="2">
    <name type="scientific">Oryza punctata</name>
    <name type="common">Red rice</name>
    <dbReference type="NCBI Taxonomy" id="4537"/>
    <lineage>
        <taxon>Eukaryota</taxon>
        <taxon>Viridiplantae</taxon>
        <taxon>Streptophyta</taxon>
        <taxon>Embryophyta</taxon>
        <taxon>Tracheophyta</taxon>
        <taxon>Spermatophyta</taxon>
        <taxon>Magnoliopsida</taxon>
        <taxon>Liliopsida</taxon>
        <taxon>Poales</taxon>
        <taxon>Poaceae</taxon>
        <taxon>BOP clade</taxon>
        <taxon>Oryzoideae</taxon>
        <taxon>Oryzeae</taxon>
        <taxon>Oryzinae</taxon>
        <taxon>Oryza</taxon>
    </lineage>
</organism>
<dbReference type="GO" id="GO:0017056">
    <property type="term" value="F:structural constituent of nuclear pore"/>
    <property type="evidence" value="ECO:0007669"/>
    <property type="project" value="InterPro"/>
</dbReference>
<evidence type="ECO:0000256" key="1">
    <source>
        <dbReference type="SAM" id="MobiDB-lite"/>
    </source>
</evidence>
<dbReference type="PANTHER" id="PTHR13437:SF6">
    <property type="entry name" value="DUF632 DOMAIN-CONTAINING PROTEIN"/>
    <property type="match status" value="1"/>
</dbReference>
<dbReference type="OMA" id="CDYCTIL"/>
<keyword evidence="3" id="KW-1185">Reference proteome</keyword>
<dbReference type="EnsemblPlants" id="OPUNC03G32320.1">
    <property type="protein sequence ID" value="OPUNC03G32320.1"/>
    <property type="gene ID" value="OPUNC03G32320"/>
</dbReference>
<protein>
    <submittedName>
        <fullName evidence="2">Uncharacterized protein</fullName>
    </submittedName>
</protein>